<gene>
    <name evidence="3" type="ORF">DC077_10170</name>
    <name evidence="4" type="ORF">DC078_10255</name>
</gene>
<dbReference type="InterPro" id="IPR027051">
    <property type="entry name" value="XdhC_Rossmann_dom"/>
</dbReference>
<dbReference type="Pfam" id="PF13478">
    <property type="entry name" value="XdhC_C"/>
    <property type="match status" value="1"/>
</dbReference>
<dbReference type="PANTHER" id="PTHR30388">
    <property type="entry name" value="ALDEHYDE OXIDOREDUCTASE MOLYBDENUM COFACTOR ASSEMBLY PROTEIN"/>
    <property type="match status" value="1"/>
</dbReference>
<dbReference type="Gene3D" id="3.40.50.720">
    <property type="entry name" value="NAD(P)-binding Rossmann-like Domain"/>
    <property type="match status" value="1"/>
</dbReference>
<dbReference type="InterPro" id="IPR052698">
    <property type="entry name" value="MoCofactor_Util/Proc"/>
</dbReference>
<accession>A0A2U2AKD7</accession>
<evidence type="ECO:0000313" key="3">
    <source>
        <dbReference type="EMBL" id="PWD83317.1"/>
    </source>
</evidence>
<keyword evidence="6" id="KW-1185">Reference proteome</keyword>
<evidence type="ECO:0000313" key="5">
    <source>
        <dbReference type="Proteomes" id="UP000245059"/>
    </source>
</evidence>
<feature type="domain" description="XdhC Rossmann" evidence="2">
    <location>
        <begin position="171"/>
        <end position="316"/>
    </location>
</feature>
<dbReference type="Proteomes" id="UP000245217">
    <property type="component" value="Unassembled WGS sequence"/>
</dbReference>
<protein>
    <recommendedName>
        <fullName evidence="7">XshC-Cox1 family protein</fullName>
    </recommendedName>
</protein>
<dbReference type="RefSeq" id="WP_109202431.1">
    <property type="nucleotide sequence ID" value="NZ_QEWS01000009.1"/>
</dbReference>
<evidence type="ECO:0008006" key="7">
    <source>
        <dbReference type="Google" id="ProtNLM"/>
    </source>
</evidence>
<feature type="domain" description="XdhC- CoxI" evidence="1">
    <location>
        <begin position="15"/>
        <end position="81"/>
    </location>
</feature>
<comment type="caution">
    <text evidence="3">The sequence shown here is derived from an EMBL/GenBank/DDBJ whole genome shotgun (WGS) entry which is preliminary data.</text>
</comment>
<dbReference type="OrthoDB" id="9815497at2"/>
<evidence type="ECO:0000259" key="1">
    <source>
        <dbReference type="Pfam" id="PF02625"/>
    </source>
</evidence>
<dbReference type="InterPro" id="IPR003777">
    <property type="entry name" value="XdhC_CoxI"/>
</dbReference>
<evidence type="ECO:0000259" key="2">
    <source>
        <dbReference type="Pfam" id="PF13478"/>
    </source>
</evidence>
<proteinExistence type="predicted"/>
<dbReference type="Proteomes" id="UP000245059">
    <property type="component" value="Unassembled WGS sequence"/>
</dbReference>
<reference evidence="5 6" key="2">
    <citation type="submission" date="2018-05" db="EMBL/GenBank/DDBJ databases">
        <title>Ignatzschineria dubaiensis sp. nov., isolated from necrotic foot tissues of dromedaries (Camelus dromedarius) and associated maggots in Dubai, United Arab Emirates.</title>
        <authorList>
            <person name="Tsang C.C."/>
            <person name="Tang J.Y.M."/>
            <person name="Fong J.Y.H."/>
            <person name="Kinne J."/>
            <person name="Lee H.H."/>
            <person name="Joseph M."/>
            <person name="Jose S."/>
            <person name="Schuster R.K."/>
            <person name="Tang Y."/>
            <person name="Sivakumar S."/>
            <person name="Chen J.H.K."/>
            <person name="Teng J.L.L."/>
            <person name="Lau S.K.P."/>
            <person name="Wernery U."/>
            <person name="Woo P.C.Y."/>
        </authorList>
    </citation>
    <scope>NUCLEOTIDE SEQUENCE [LARGE SCALE GENOMIC DNA]</scope>
    <source>
        <strain evidence="5">UAE-HKU57</strain>
        <strain evidence="6">UAE-HKU58</strain>
    </source>
</reference>
<sequence>MKQLDLLVIETSEMWLTQGETVWLGTVIRTYGSAPRAPGALFAANIRGEYVGSLSGGCIEEDLLAKIKQNWFQQQSELIIYGEMSDHFRPNRQLPCGGTIDVLLERLTPTSTNRTYLQAMSRALTGKEKLIKRVILGESAQLSDHSDEASSQIEEIDGVITLPLEAENRIFIAGISAVALYTIDFATTLGFKVIVADDREEELRQLENSPLLEKVTLLKTFPATYLENEGASEQTAILSLTHDPRIDDFTMIAALATPAFYIGAMGSKRNSTHRLARLRECTDYQERDLARIHAPIGLPIGSKTPAEIALAIVADIVRVKNGISL</sequence>
<organism evidence="3 5">
    <name type="scientific">Ignatzschineria cameli</name>
    <dbReference type="NCBI Taxonomy" id="2182793"/>
    <lineage>
        <taxon>Bacteria</taxon>
        <taxon>Pseudomonadati</taxon>
        <taxon>Pseudomonadota</taxon>
        <taxon>Gammaproteobacteria</taxon>
        <taxon>Cardiobacteriales</taxon>
        <taxon>Ignatzschineriaceae</taxon>
        <taxon>Ignatzschineria</taxon>
    </lineage>
</organism>
<dbReference type="EMBL" id="QEWV01000019">
    <property type="protein sequence ID" value="PWD89104.1"/>
    <property type="molecule type" value="Genomic_DNA"/>
</dbReference>
<dbReference type="AlphaFoldDB" id="A0A2U2AKD7"/>
<dbReference type="Pfam" id="PF02625">
    <property type="entry name" value="XdhC_CoxI"/>
    <property type="match status" value="1"/>
</dbReference>
<dbReference type="EMBL" id="QEWW01000014">
    <property type="protein sequence ID" value="PWD83317.1"/>
    <property type="molecule type" value="Genomic_DNA"/>
</dbReference>
<name>A0A2U2AKD7_9GAMM</name>
<dbReference type="PANTHER" id="PTHR30388:SF4">
    <property type="entry name" value="MOLYBDENUM COFACTOR INSERTION CHAPERONE PAOD"/>
    <property type="match status" value="1"/>
</dbReference>
<evidence type="ECO:0000313" key="6">
    <source>
        <dbReference type="Proteomes" id="UP000245217"/>
    </source>
</evidence>
<reference evidence="3" key="1">
    <citation type="journal article" date="2018" name="Genome Announc.">
        <title>Ignatzschineria cameli sp. nov., isolated from necrotic foot tissue of dromedaries (Camelus dromedarius) and associated maggots (Wohlfahrtia species) in Dubai.</title>
        <authorList>
            <person name="Tsang C.C."/>
            <person name="Tang J.Y."/>
            <person name="Fong J.Y."/>
            <person name="Kinne J."/>
            <person name="Lee H.H."/>
            <person name="Joseph M."/>
            <person name="Jose S."/>
            <person name="Schuster R.K."/>
            <person name="Tang Y."/>
            <person name="Sivakumar S."/>
            <person name="Chen J.H."/>
            <person name="Teng J.L."/>
            <person name="Lau S.K."/>
            <person name="Wernery U."/>
            <person name="Woo P.C."/>
        </authorList>
    </citation>
    <scope>NUCLEOTIDE SEQUENCE</scope>
    <source>
        <strain evidence="3">UAE-HKU57</strain>
        <strain evidence="4">UAE-HKU58</strain>
    </source>
</reference>
<evidence type="ECO:0000313" key="4">
    <source>
        <dbReference type="EMBL" id="PWD89104.1"/>
    </source>
</evidence>